<reference evidence="1 2" key="1">
    <citation type="submission" date="2017-04" db="EMBL/GenBank/DDBJ databases">
        <title>Genome Sequence of the Model Brown-Rot Fungus Postia placenta SB12.</title>
        <authorList>
            <consortium name="DOE Joint Genome Institute"/>
            <person name="Gaskell J."/>
            <person name="Kersten P."/>
            <person name="Larrondo L.F."/>
            <person name="Canessa P."/>
            <person name="Martinez D."/>
            <person name="Hibbett D."/>
            <person name="Schmoll M."/>
            <person name="Kubicek C.P."/>
            <person name="Martinez A.T."/>
            <person name="Yadav J."/>
            <person name="Master E."/>
            <person name="Magnuson J.K."/>
            <person name="James T."/>
            <person name="Yaver D."/>
            <person name="Berka R."/>
            <person name="Labutti K."/>
            <person name="Lipzen A."/>
            <person name="Aerts A."/>
            <person name="Barry K."/>
            <person name="Henrissat B."/>
            <person name="Blanchette R."/>
            <person name="Grigoriev I."/>
            <person name="Cullen D."/>
        </authorList>
    </citation>
    <scope>NUCLEOTIDE SEQUENCE [LARGE SCALE GENOMIC DNA]</scope>
    <source>
        <strain evidence="1 2">MAD-698-R-SB12</strain>
    </source>
</reference>
<proteinExistence type="predicted"/>
<dbReference type="GeneID" id="36326038"/>
<dbReference type="EMBL" id="KZ110600">
    <property type="protein sequence ID" value="OSX60671.1"/>
    <property type="molecule type" value="Genomic_DNA"/>
</dbReference>
<protein>
    <recommendedName>
        <fullName evidence="3">F-box domain-containing protein</fullName>
    </recommendedName>
</protein>
<sequence length="503" mass="56974">MSRETLCAQQGLLGLNEDVLLEIVSHLDAASANNLSATARGIHPIAQRQALSNLEINVMDNLHGYEMITEMCTYMLDDIPGRLHCVKSLKIRVRIIEECHPSGTGPYDKITMPARRKLAQFLENAIQLQSLKLYPFGNLITLEPRLKSAIHALPNLRCLNISDLLDLSPCVQEFLLTMRHQLQKLRVADLWTDMTEYRVLPALRNMKMTDLDLDLSQDFACRRSSNTLNGPHHPYFFPDVRKLSLSLPDENISMSTLVRAFPNIRALRIHRCGSFTSTEAACWESLDSVEGPVGFFEQWSPTCHIPHVSISSRLAKPHFDTPSSATTHELKPTLCLIRKASPVALTLLIMADPGLTDSFWIPLTKCTPRLRSLEIHLYTFPEGDVMPRLFACKNVISAALGLMPTVMHLRLSVVYSWRRIGTEIDQIQPEEWALQLLEQAPSVRCVSLSFTSCRRYFPHDTKTTAWKVVGARTCRKLERITEALEEDVQRRIIAPDFDPRTSL</sequence>
<name>A0A1X6MWD7_9APHY</name>
<dbReference type="Proteomes" id="UP000194127">
    <property type="component" value="Unassembled WGS sequence"/>
</dbReference>
<dbReference type="OrthoDB" id="2780918at2759"/>
<evidence type="ECO:0000313" key="1">
    <source>
        <dbReference type="EMBL" id="OSX60671.1"/>
    </source>
</evidence>
<dbReference type="AlphaFoldDB" id="A0A1X6MWD7"/>
<dbReference type="SUPFAM" id="SSF52047">
    <property type="entry name" value="RNI-like"/>
    <property type="match status" value="1"/>
</dbReference>
<organism evidence="1 2">
    <name type="scientific">Postia placenta MAD-698-R-SB12</name>
    <dbReference type="NCBI Taxonomy" id="670580"/>
    <lineage>
        <taxon>Eukaryota</taxon>
        <taxon>Fungi</taxon>
        <taxon>Dikarya</taxon>
        <taxon>Basidiomycota</taxon>
        <taxon>Agaricomycotina</taxon>
        <taxon>Agaricomycetes</taxon>
        <taxon>Polyporales</taxon>
        <taxon>Adustoporiaceae</taxon>
        <taxon>Rhodonia</taxon>
    </lineage>
</organism>
<keyword evidence="2" id="KW-1185">Reference proteome</keyword>
<accession>A0A1X6MWD7</accession>
<evidence type="ECO:0008006" key="3">
    <source>
        <dbReference type="Google" id="ProtNLM"/>
    </source>
</evidence>
<dbReference type="Gene3D" id="3.80.10.10">
    <property type="entry name" value="Ribonuclease Inhibitor"/>
    <property type="match status" value="1"/>
</dbReference>
<dbReference type="RefSeq" id="XP_024337465.1">
    <property type="nucleotide sequence ID" value="XM_024481088.1"/>
</dbReference>
<dbReference type="InterPro" id="IPR032675">
    <property type="entry name" value="LRR_dom_sf"/>
</dbReference>
<evidence type="ECO:0000313" key="2">
    <source>
        <dbReference type="Proteomes" id="UP000194127"/>
    </source>
</evidence>
<gene>
    <name evidence="1" type="ORF">POSPLADRAFT_1058845</name>
</gene>